<reference evidence="11 12" key="1">
    <citation type="journal article" date="2013" name="Genome Announc.">
        <title>Draft Genome Sequence of the Cellulolytic, Mesophilic, Anaerobic Bacterium Clostridium termitidis Strain CT1112 (DSM 5398).</title>
        <authorList>
            <person name="Lal S."/>
            <person name="Ramachandran U."/>
            <person name="Zhang X."/>
            <person name="Munir R."/>
            <person name="Sparling R."/>
            <person name="Levin D.B."/>
        </authorList>
    </citation>
    <scope>NUCLEOTIDE SEQUENCE [LARGE SCALE GENOMIC DNA]</scope>
    <source>
        <strain evidence="11 12">CT1112</strain>
    </source>
</reference>
<proteinExistence type="predicted"/>
<evidence type="ECO:0000256" key="8">
    <source>
        <dbReference type="SAM" id="Phobius"/>
    </source>
</evidence>
<gene>
    <name evidence="11" type="ORF">CTER_4897</name>
</gene>
<dbReference type="SMART" id="SM00304">
    <property type="entry name" value="HAMP"/>
    <property type="match status" value="1"/>
</dbReference>
<dbReference type="PANTHER" id="PTHR34220:SF7">
    <property type="entry name" value="SENSOR HISTIDINE KINASE YPDA"/>
    <property type="match status" value="1"/>
</dbReference>
<dbReference type="RefSeq" id="WP_004629829.1">
    <property type="nucleotide sequence ID" value="NZ_AORV01000065.1"/>
</dbReference>
<comment type="catalytic activity">
    <reaction evidence="1">
        <text>ATP + protein L-histidine = ADP + protein N-phospho-L-histidine.</text>
        <dbReference type="EC" id="2.7.13.3"/>
    </reaction>
</comment>
<dbReference type="GO" id="GO:0000155">
    <property type="term" value="F:phosphorelay sensor kinase activity"/>
    <property type="evidence" value="ECO:0007669"/>
    <property type="project" value="InterPro"/>
</dbReference>
<keyword evidence="8" id="KW-0472">Membrane</keyword>
<feature type="domain" description="Histidine kinase" evidence="9">
    <location>
        <begin position="473"/>
        <end position="581"/>
    </location>
</feature>
<evidence type="ECO:0000256" key="5">
    <source>
        <dbReference type="ARBA" id="ARBA00022679"/>
    </source>
</evidence>
<comment type="caution">
    <text evidence="11">The sequence shown here is derived from an EMBL/GenBank/DDBJ whole genome shotgun (WGS) entry which is preliminary data.</text>
</comment>
<dbReference type="SUPFAM" id="SSF158472">
    <property type="entry name" value="HAMP domain-like"/>
    <property type="match status" value="1"/>
</dbReference>
<dbReference type="GO" id="GO:0016020">
    <property type="term" value="C:membrane"/>
    <property type="evidence" value="ECO:0007669"/>
    <property type="project" value="UniProtKB-SubCell"/>
</dbReference>
<dbReference type="SUPFAM" id="SSF55874">
    <property type="entry name" value="ATPase domain of HSP90 chaperone/DNA topoisomerase II/histidine kinase"/>
    <property type="match status" value="1"/>
</dbReference>
<evidence type="ECO:0000256" key="4">
    <source>
        <dbReference type="ARBA" id="ARBA00022553"/>
    </source>
</evidence>
<dbReference type="Proteomes" id="UP000014155">
    <property type="component" value="Unassembled WGS sequence"/>
</dbReference>
<dbReference type="CDD" id="cd06225">
    <property type="entry name" value="HAMP"/>
    <property type="match status" value="1"/>
</dbReference>
<accession>S0FK75</accession>
<dbReference type="PANTHER" id="PTHR34220">
    <property type="entry name" value="SENSOR HISTIDINE KINASE YPDA"/>
    <property type="match status" value="1"/>
</dbReference>
<keyword evidence="7" id="KW-0902">Two-component regulatory system</keyword>
<dbReference type="PROSITE" id="PS50885">
    <property type="entry name" value="HAMP"/>
    <property type="match status" value="1"/>
</dbReference>
<name>S0FK75_RUMCE</name>
<evidence type="ECO:0000313" key="11">
    <source>
        <dbReference type="EMBL" id="EMS69569.1"/>
    </source>
</evidence>
<dbReference type="eggNOG" id="COG2972">
    <property type="taxonomic scope" value="Bacteria"/>
</dbReference>
<evidence type="ECO:0000313" key="12">
    <source>
        <dbReference type="Proteomes" id="UP000014155"/>
    </source>
</evidence>
<dbReference type="PRINTS" id="PR00344">
    <property type="entry name" value="BCTRLSENSOR"/>
</dbReference>
<evidence type="ECO:0000256" key="3">
    <source>
        <dbReference type="ARBA" id="ARBA00012438"/>
    </source>
</evidence>
<dbReference type="InterPro" id="IPR050640">
    <property type="entry name" value="Bact_2-comp_sensor_kinase"/>
</dbReference>
<evidence type="ECO:0000256" key="2">
    <source>
        <dbReference type="ARBA" id="ARBA00004370"/>
    </source>
</evidence>
<feature type="domain" description="HAMP" evidence="10">
    <location>
        <begin position="314"/>
        <end position="366"/>
    </location>
</feature>
<evidence type="ECO:0000256" key="1">
    <source>
        <dbReference type="ARBA" id="ARBA00000085"/>
    </source>
</evidence>
<keyword evidence="4" id="KW-0597">Phosphoprotein</keyword>
<evidence type="ECO:0000256" key="7">
    <source>
        <dbReference type="ARBA" id="ARBA00023012"/>
    </source>
</evidence>
<keyword evidence="8" id="KW-1133">Transmembrane helix</keyword>
<dbReference type="InterPro" id="IPR036890">
    <property type="entry name" value="HATPase_C_sf"/>
</dbReference>
<dbReference type="EC" id="2.7.13.3" evidence="3"/>
<keyword evidence="6" id="KW-0418">Kinase</keyword>
<feature type="transmembrane region" description="Helical" evidence="8">
    <location>
        <begin position="292"/>
        <end position="313"/>
    </location>
</feature>
<keyword evidence="5" id="KW-0808">Transferase</keyword>
<feature type="transmembrane region" description="Helical" evidence="8">
    <location>
        <begin position="12"/>
        <end position="31"/>
    </location>
</feature>
<sequence length="594" mass="67482">MKSIKSKIMIAFIIINITLTSFFSYFAYWVASSIIEKNFIALTDRTISDSLNRIDMFLEKIDKYSLNLILGSEMEKILTKGYGENINYPRLFAEQVQNLTVIEGDLLAIHYFGVDGDVYHYPFTSSINSIRDLNREGLIDAYRIEDSRIHWSGIYPQTYYLSDSQQSLKIFSGIRSFKDSFQPGIKGILLMDVEEDKLYEFIKNISLGKNGQIYIINKEGVIMTSSEREKTSAKIEQPVFDIVNTGDAGYSYIDINGLKNVLIYDTSGRNGWKVAATIPLKDVLYQTGSIKMMAIVVGIVVIALSSTISFLISTKITKPIREMTKLVKVVAKGNLDVKYEARTNDELKDLSDGFNYMTSSLKELIGKVYIEEIQLKQAQLENLNAKINPHFLYNTLDTIYWMLVIAEQHEISNLVVALSDMLRYSISKSGDQVTVREEIKQIDNYLYIQKTRFKDRLDVEYEVEEAANDCYIMKLLIQPIVENAIKHGLEFQSQKGLIIIKVYEKEEEIIIQIIDNGKGMSEREVKHLLNRADTSSLKKPGIGLNNVNERIKMFYGAKYGITVESKLGEGTCVNINVPKVLQPGGIVHAEHSNS</sequence>
<dbReference type="PROSITE" id="PS50109">
    <property type="entry name" value="HIS_KIN"/>
    <property type="match status" value="1"/>
</dbReference>
<evidence type="ECO:0000256" key="6">
    <source>
        <dbReference type="ARBA" id="ARBA00022777"/>
    </source>
</evidence>
<dbReference type="InterPro" id="IPR004358">
    <property type="entry name" value="Sig_transdc_His_kin-like_C"/>
</dbReference>
<comment type="subcellular location">
    <subcellularLocation>
        <location evidence="2">Membrane</location>
    </subcellularLocation>
</comment>
<dbReference type="Gene3D" id="6.10.340.10">
    <property type="match status" value="1"/>
</dbReference>
<keyword evidence="12" id="KW-1185">Reference proteome</keyword>
<dbReference type="CDD" id="cd12912">
    <property type="entry name" value="PDC2_MCP_like"/>
    <property type="match status" value="1"/>
</dbReference>
<protein>
    <recommendedName>
        <fullName evidence="3">histidine kinase</fullName>
        <ecNumber evidence="3">2.7.13.3</ecNumber>
    </recommendedName>
</protein>
<evidence type="ECO:0000259" key="9">
    <source>
        <dbReference type="PROSITE" id="PS50109"/>
    </source>
</evidence>
<dbReference type="InterPro" id="IPR003660">
    <property type="entry name" value="HAMP_dom"/>
</dbReference>
<dbReference type="InterPro" id="IPR003594">
    <property type="entry name" value="HATPase_dom"/>
</dbReference>
<dbReference type="SMART" id="SM00387">
    <property type="entry name" value="HATPase_c"/>
    <property type="match status" value="1"/>
</dbReference>
<dbReference type="InterPro" id="IPR005467">
    <property type="entry name" value="His_kinase_dom"/>
</dbReference>
<keyword evidence="8" id="KW-0812">Transmembrane</keyword>
<dbReference type="Gene3D" id="3.30.450.20">
    <property type="entry name" value="PAS domain"/>
    <property type="match status" value="1"/>
</dbReference>
<evidence type="ECO:0000259" key="10">
    <source>
        <dbReference type="PROSITE" id="PS50885"/>
    </source>
</evidence>
<dbReference type="EMBL" id="AORV01000065">
    <property type="protein sequence ID" value="EMS69569.1"/>
    <property type="molecule type" value="Genomic_DNA"/>
</dbReference>
<dbReference type="Pfam" id="PF00672">
    <property type="entry name" value="HAMP"/>
    <property type="match status" value="1"/>
</dbReference>
<dbReference type="Gene3D" id="3.30.565.10">
    <property type="entry name" value="Histidine kinase-like ATPase, C-terminal domain"/>
    <property type="match status" value="1"/>
</dbReference>
<dbReference type="PATRIC" id="fig|1195236.3.peg.5089"/>
<dbReference type="AlphaFoldDB" id="S0FK75"/>
<organism evidence="11 12">
    <name type="scientific">Ruminiclostridium cellobioparum subsp. termitidis CT1112</name>
    <dbReference type="NCBI Taxonomy" id="1195236"/>
    <lineage>
        <taxon>Bacteria</taxon>
        <taxon>Bacillati</taxon>
        <taxon>Bacillota</taxon>
        <taxon>Clostridia</taxon>
        <taxon>Eubacteriales</taxon>
        <taxon>Oscillospiraceae</taxon>
        <taxon>Ruminiclostridium</taxon>
    </lineage>
</organism>
<dbReference type="InterPro" id="IPR010559">
    <property type="entry name" value="Sig_transdc_His_kin_internal"/>
</dbReference>
<dbReference type="Pfam" id="PF06580">
    <property type="entry name" value="His_kinase"/>
    <property type="match status" value="1"/>
</dbReference>
<dbReference type="STRING" id="1195236.CTER_4897"/>
<dbReference type="Pfam" id="PF02518">
    <property type="entry name" value="HATPase_c"/>
    <property type="match status" value="1"/>
</dbReference>